<organism evidence="1">
    <name type="scientific">marine sediment metagenome</name>
    <dbReference type="NCBI Taxonomy" id="412755"/>
    <lineage>
        <taxon>unclassified sequences</taxon>
        <taxon>metagenomes</taxon>
        <taxon>ecological metagenomes</taxon>
    </lineage>
</organism>
<dbReference type="EMBL" id="BARS01050831">
    <property type="protein sequence ID" value="GAG51766.1"/>
    <property type="molecule type" value="Genomic_DNA"/>
</dbReference>
<name>X0ZUB2_9ZZZZ</name>
<dbReference type="InterPro" id="IPR010877">
    <property type="entry name" value="Phage_Mu_Gp46"/>
</dbReference>
<sequence>MGFDFAYEKDKENVYDFVIENGTFKEIDAFTTTLIITALGEKRADNSEQPVNYLQRGWWGNTLNNNPGIEIGSKMWLLYQARNTQKTLNLA</sequence>
<comment type="caution">
    <text evidence="1">The sequence shown here is derived from an EMBL/GenBank/DDBJ whole genome shotgun (WGS) entry which is preliminary data.</text>
</comment>
<dbReference type="Pfam" id="PF07409">
    <property type="entry name" value="GP46"/>
    <property type="match status" value="1"/>
</dbReference>
<dbReference type="AlphaFoldDB" id="X0ZUB2"/>
<protein>
    <submittedName>
        <fullName evidence="1">Uncharacterized protein</fullName>
    </submittedName>
</protein>
<proteinExistence type="predicted"/>
<accession>X0ZUB2</accession>
<feature type="non-terminal residue" evidence="1">
    <location>
        <position position="91"/>
    </location>
</feature>
<gene>
    <name evidence="1" type="ORF">S01H1_75817</name>
</gene>
<evidence type="ECO:0000313" key="1">
    <source>
        <dbReference type="EMBL" id="GAG51766.1"/>
    </source>
</evidence>
<reference evidence="1" key="1">
    <citation type="journal article" date="2014" name="Front. Microbiol.">
        <title>High frequency of phylogenetically diverse reductive dehalogenase-homologous genes in deep subseafloor sedimentary metagenomes.</title>
        <authorList>
            <person name="Kawai M."/>
            <person name="Futagami T."/>
            <person name="Toyoda A."/>
            <person name="Takaki Y."/>
            <person name="Nishi S."/>
            <person name="Hori S."/>
            <person name="Arai W."/>
            <person name="Tsubouchi T."/>
            <person name="Morono Y."/>
            <person name="Uchiyama I."/>
            <person name="Ito T."/>
            <person name="Fujiyama A."/>
            <person name="Inagaki F."/>
            <person name="Takami H."/>
        </authorList>
    </citation>
    <scope>NUCLEOTIDE SEQUENCE</scope>
    <source>
        <strain evidence="1">Expedition CK06-06</strain>
    </source>
</reference>